<dbReference type="Gene3D" id="3.40.50.10330">
    <property type="entry name" value="Probable inorganic polyphosphate/atp-NAD kinase, domain 1"/>
    <property type="match status" value="1"/>
</dbReference>
<dbReference type="Proteomes" id="UP000182975">
    <property type="component" value="Unassembled WGS sequence"/>
</dbReference>
<dbReference type="SUPFAM" id="SSF111331">
    <property type="entry name" value="NAD kinase/diacylglycerol kinase-like"/>
    <property type="match status" value="1"/>
</dbReference>
<evidence type="ECO:0000256" key="8">
    <source>
        <dbReference type="ARBA" id="ARBA00023264"/>
    </source>
</evidence>
<keyword evidence="4" id="KW-0547">Nucleotide-binding</keyword>
<dbReference type="PROSITE" id="PS50146">
    <property type="entry name" value="DAGK"/>
    <property type="match status" value="1"/>
</dbReference>
<keyword evidence="11" id="KW-1185">Reference proteome</keyword>
<keyword evidence="7" id="KW-0444">Lipid biosynthesis</keyword>
<evidence type="ECO:0000256" key="1">
    <source>
        <dbReference type="ARBA" id="ARBA00001946"/>
    </source>
</evidence>
<organism evidence="10 11">
    <name type="scientific">Denitrobacterium detoxificans</name>
    <dbReference type="NCBI Taxonomy" id="79604"/>
    <lineage>
        <taxon>Bacteria</taxon>
        <taxon>Bacillati</taxon>
        <taxon>Actinomycetota</taxon>
        <taxon>Coriobacteriia</taxon>
        <taxon>Eggerthellales</taxon>
        <taxon>Eggerthellaceae</taxon>
        <taxon>Denitrobacterium</taxon>
    </lineage>
</organism>
<keyword evidence="8" id="KW-1208">Phospholipid metabolism</keyword>
<evidence type="ECO:0000256" key="4">
    <source>
        <dbReference type="ARBA" id="ARBA00022741"/>
    </source>
</evidence>
<accession>A0A172RW00</accession>
<dbReference type="EMBL" id="FOEC01000001">
    <property type="protein sequence ID" value="SEO45340.1"/>
    <property type="molecule type" value="Genomic_DNA"/>
</dbReference>
<keyword evidence="6" id="KW-0067">ATP-binding</keyword>
<dbReference type="KEGG" id="ddt:AAY81_00560"/>
<evidence type="ECO:0000256" key="5">
    <source>
        <dbReference type="ARBA" id="ARBA00022777"/>
    </source>
</evidence>
<proteinExistence type="inferred from homology"/>
<comment type="similarity">
    <text evidence="2">Belongs to the diacylglycerol/lipid kinase family.</text>
</comment>
<dbReference type="PATRIC" id="fig|79604.3.peg.116"/>
<dbReference type="InterPro" id="IPR017438">
    <property type="entry name" value="ATP-NAD_kinase_N"/>
</dbReference>
<sequence>MQNILLIANPAAQSGRAANAARDAGAMLHAATGANVRLETTQRSHHAETLAQEAAHYDAVVTLGGDGVVHETINGLMRLPEELRPALGVIPAGTGNDYARSLDMPKNPARAIERIARNEARWVDLGQVNNTYFMETLSFGLDAAIAIETVERRKHTNKSGTALYAECGFNQIAHHLDAHAWTASFDGGVPVSSSSITFAVQVGPYYGGGFRICPDASIDNGRFDVCIAHPPLGRAKAAFIFVRAKNGKHTGFQCMEMRTCKKLHVEFEVTPPAQMDGEQIVARVYDVSILPHALRVL</sequence>
<dbReference type="STRING" id="79604.AAY81_00560"/>
<dbReference type="NCBIfam" id="TIGR00147">
    <property type="entry name" value="YegS/Rv2252/BmrU family lipid kinase"/>
    <property type="match status" value="1"/>
</dbReference>
<dbReference type="GO" id="GO:0016301">
    <property type="term" value="F:kinase activity"/>
    <property type="evidence" value="ECO:0007669"/>
    <property type="project" value="UniProtKB-KW"/>
</dbReference>
<evidence type="ECO:0000256" key="7">
    <source>
        <dbReference type="ARBA" id="ARBA00023209"/>
    </source>
</evidence>
<evidence type="ECO:0000256" key="3">
    <source>
        <dbReference type="ARBA" id="ARBA00022679"/>
    </source>
</evidence>
<dbReference type="AlphaFoldDB" id="A0A172RW00"/>
<dbReference type="SMART" id="SM00046">
    <property type="entry name" value="DAGKc"/>
    <property type="match status" value="1"/>
</dbReference>
<evidence type="ECO:0000256" key="6">
    <source>
        <dbReference type="ARBA" id="ARBA00022840"/>
    </source>
</evidence>
<comment type="cofactor">
    <cofactor evidence="1">
        <name>Mg(2+)</name>
        <dbReference type="ChEBI" id="CHEBI:18420"/>
    </cofactor>
</comment>
<dbReference type="InterPro" id="IPR050187">
    <property type="entry name" value="Lipid_Phosphate_FormReg"/>
</dbReference>
<dbReference type="Pfam" id="PF00781">
    <property type="entry name" value="DAGK_cat"/>
    <property type="match status" value="1"/>
</dbReference>
<keyword evidence="7" id="KW-0594">Phospholipid biosynthesis</keyword>
<evidence type="ECO:0000313" key="10">
    <source>
        <dbReference type="EMBL" id="SEO45340.1"/>
    </source>
</evidence>
<keyword evidence="3" id="KW-0808">Transferase</keyword>
<dbReference type="GO" id="GO:0005524">
    <property type="term" value="F:ATP binding"/>
    <property type="evidence" value="ECO:0007669"/>
    <property type="project" value="UniProtKB-KW"/>
</dbReference>
<dbReference type="InterPro" id="IPR001206">
    <property type="entry name" value="Diacylglycerol_kinase_cat_dom"/>
</dbReference>
<protein>
    <submittedName>
        <fullName evidence="10">Lipid kinase, YegS/Rv2252/BmrU family</fullName>
    </submittedName>
</protein>
<dbReference type="GO" id="GO:0008654">
    <property type="term" value="P:phospholipid biosynthetic process"/>
    <property type="evidence" value="ECO:0007669"/>
    <property type="project" value="UniProtKB-KW"/>
</dbReference>
<evidence type="ECO:0000256" key="2">
    <source>
        <dbReference type="ARBA" id="ARBA00005983"/>
    </source>
</evidence>
<dbReference type="InterPro" id="IPR016064">
    <property type="entry name" value="NAD/diacylglycerol_kinase_sf"/>
</dbReference>
<dbReference type="Gene3D" id="2.60.200.40">
    <property type="match status" value="1"/>
</dbReference>
<dbReference type="PANTHER" id="PTHR12358:SF54">
    <property type="entry name" value="SPHINGOSINE KINASE RELATED PROTEIN"/>
    <property type="match status" value="1"/>
</dbReference>
<dbReference type="PANTHER" id="PTHR12358">
    <property type="entry name" value="SPHINGOSINE KINASE"/>
    <property type="match status" value="1"/>
</dbReference>
<evidence type="ECO:0000313" key="11">
    <source>
        <dbReference type="Proteomes" id="UP000182975"/>
    </source>
</evidence>
<evidence type="ECO:0000259" key="9">
    <source>
        <dbReference type="PROSITE" id="PS50146"/>
    </source>
</evidence>
<feature type="domain" description="DAGKc" evidence="9">
    <location>
        <begin position="1"/>
        <end position="132"/>
    </location>
</feature>
<dbReference type="Pfam" id="PF19279">
    <property type="entry name" value="YegS_C"/>
    <property type="match status" value="1"/>
</dbReference>
<dbReference type="InterPro" id="IPR005218">
    <property type="entry name" value="Diacylglycerol/lipid_kinase"/>
</dbReference>
<dbReference type="InterPro" id="IPR045540">
    <property type="entry name" value="YegS/DAGK_C"/>
</dbReference>
<keyword evidence="7" id="KW-0443">Lipid metabolism</keyword>
<dbReference type="OrthoDB" id="142078at2"/>
<gene>
    <name evidence="10" type="ORF">SAMN02910314_00308</name>
</gene>
<name>A0A172RW00_9ACTN</name>
<keyword evidence="5 10" id="KW-0418">Kinase</keyword>
<reference evidence="11" key="1">
    <citation type="submission" date="2016-10" db="EMBL/GenBank/DDBJ databases">
        <authorList>
            <person name="Varghese N."/>
        </authorList>
    </citation>
    <scope>NUCLEOTIDE SEQUENCE [LARGE SCALE GENOMIC DNA]</scope>
    <source>
        <strain evidence="11">DSM 21843</strain>
    </source>
</reference>